<evidence type="ECO:0000313" key="3">
    <source>
        <dbReference type="EMBL" id="CAK0817104.1"/>
    </source>
</evidence>
<organism evidence="2 4">
    <name type="scientific">Prorocentrum cordatum</name>
    <dbReference type="NCBI Taxonomy" id="2364126"/>
    <lineage>
        <taxon>Eukaryota</taxon>
        <taxon>Sar</taxon>
        <taxon>Alveolata</taxon>
        <taxon>Dinophyceae</taxon>
        <taxon>Prorocentrales</taxon>
        <taxon>Prorocentraceae</taxon>
        <taxon>Prorocentrum</taxon>
    </lineage>
</organism>
<dbReference type="EMBL" id="CAUYUJ010006351">
    <property type="protein sequence ID" value="CAK0817104.1"/>
    <property type="molecule type" value="Genomic_DNA"/>
</dbReference>
<evidence type="ECO:0008006" key="5">
    <source>
        <dbReference type="Google" id="ProtNLM"/>
    </source>
</evidence>
<reference evidence="2" key="1">
    <citation type="submission" date="2023-10" db="EMBL/GenBank/DDBJ databases">
        <authorList>
            <person name="Chen Y."/>
            <person name="Shah S."/>
            <person name="Dougan E. K."/>
            <person name="Thang M."/>
            <person name="Chan C."/>
        </authorList>
    </citation>
    <scope>NUCLEOTIDE SEQUENCE [LARGE SCALE GENOMIC DNA]</scope>
</reference>
<dbReference type="EMBL" id="CAUYUJ010006287">
    <property type="protein sequence ID" value="CAK0816843.1"/>
    <property type="molecule type" value="Genomic_DNA"/>
</dbReference>
<feature type="region of interest" description="Disordered" evidence="1">
    <location>
        <begin position="104"/>
        <end position="123"/>
    </location>
</feature>
<feature type="non-terminal residue" evidence="2">
    <location>
        <position position="1"/>
    </location>
</feature>
<evidence type="ECO:0000313" key="4">
    <source>
        <dbReference type="Proteomes" id="UP001189429"/>
    </source>
</evidence>
<sequence>EHDTAAPLHQFFTSSDVQASSAGDYNGLALATAEALQGAVAALGACAAPSAGNHGIAEAAASSDADLQPGIPAVHGGMAAAVPSDEVDGFYGNCDTSEELVDNGSEALRTGPAAAAGGGVRAA</sequence>
<evidence type="ECO:0000256" key="1">
    <source>
        <dbReference type="SAM" id="MobiDB-lite"/>
    </source>
</evidence>
<evidence type="ECO:0000313" key="2">
    <source>
        <dbReference type="EMBL" id="CAK0816843.1"/>
    </source>
</evidence>
<keyword evidence="4" id="KW-1185">Reference proteome</keyword>
<proteinExistence type="predicted"/>
<comment type="caution">
    <text evidence="2">The sequence shown here is derived from an EMBL/GenBank/DDBJ whole genome shotgun (WGS) entry which is preliminary data.</text>
</comment>
<name>A0ABN9REQ6_9DINO</name>
<accession>A0ABN9REQ6</accession>
<protein>
    <recommendedName>
        <fullName evidence="5">Subtilisin</fullName>
    </recommendedName>
</protein>
<gene>
    <name evidence="2" type="ORF">PCOR1329_LOCUS19626</name>
    <name evidence="3" type="ORF">PCOR1329_LOCUS19799</name>
</gene>
<dbReference type="Proteomes" id="UP001189429">
    <property type="component" value="Unassembled WGS sequence"/>
</dbReference>